<dbReference type="InterPro" id="IPR020020">
    <property type="entry name" value="Luciferase-type_oxidoreductase"/>
</dbReference>
<sequence>MNTMSHSLLPGLAPGLVDHPAFARVFQPGRLTFGFMTPIEGYPSSPFPTMENHQKLAQLAESAGFSALWLRDVPFYDPAFGDTGQVLDPFVYLGYLAAVTKTIALGTTGIVLPLRDPLIVAKQAVSVDQLTGGRLLLGLSSGDRPIEYPAFGVKFEDRELRFREAFQLIRTVTETDFPHASTTLYGRLNGHIDLVPKPFGPRMPMIVVGRARQSLEWIAQNADAWFWHISDFTQLPQLIAEYRAASNGKAYMPYGYSCFFDLDRDPDAPLERGRASMKIGRKALVELWKRQQEQGLTHVALNLKPLRRPATEMMDELGEHVLPHFPSGQP</sequence>
<dbReference type="NCBIfam" id="TIGR03571">
    <property type="entry name" value="lucif_BA3436"/>
    <property type="match status" value="1"/>
</dbReference>
<dbReference type="PANTHER" id="PTHR30011">
    <property type="entry name" value="ALKANESULFONATE MONOOXYGENASE-RELATED"/>
    <property type="match status" value="1"/>
</dbReference>
<comment type="caution">
    <text evidence="6">The sequence shown here is derived from an EMBL/GenBank/DDBJ whole genome shotgun (WGS) entry which is preliminary data.</text>
</comment>
<dbReference type="RefSeq" id="WP_198747448.1">
    <property type="nucleotide sequence ID" value="NZ_JAEHTE010000014.1"/>
</dbReference>
<dbReference type="SUPFAM" id="SSF51679">
    <property type="entry name" value="Bacterial luciferase-like"/>
    <property type="match status" value="1"/>
</dbReference>
<keyword evidence="1" id="KW-0285">Flavoprotein</keyword>
<dbReference type="AlphaFoldDB" id="A0A8I1JIJ1"/>
<evidence type="ECO:0000256" key="3">
    <source>
        <dbReference type="ARBA" id="ARBA00023002"/>
    </source>
</evidence>
<protein>
    <submittedName>
        <fullName evidence="6">LLM class oxidoreductase</fullName>
    </submittedName>
</protein>
<dbReference type="Gene3D" id="3.20.20.30">
    <property type="entry name" value="Luciferase-like domain"/>
    <property type="match status" value="1"/>
</dbReference>
<dbReference type="Pfam" id="PF00296">
    <property type="entry name" value="Bac_luciferase"/>
    <property type="match status" value="1"/>
</dbReference>
<reference evidence="6" key="1">
    <citation type="submission" date="2020-12" db="EMBL/GenBank/DDBJ databases">
        <title>Enhanced detection system for hospital associated transmission using whole genome sequencing surveillance.</title>
        <authorList>
            <person name="Harrison L.H."/>
            <person name="Van Tyne D."/>
            <person name="Marsh J.W."/>
            <person name="Griffith M.P."/>
            <person name="Snyder D.J."/>
            <person name="Cooper V.S."/>
            <person name="Mustapha M."/>
        </authorList>
    </citation>
    <scope>NUCLEOTIDE SEQUENCE</scope>
    <source>
        <strain evidence="6">PSB00042</strain>
    </source>
</reference>
<keyword evidence="3" id="KW-0560">Oxidoreductase</keyword>
<feature type="domain" description="Luciferase-like" evidence="5">
    <location>
        <begin position="33"/>
        <end position="292"/>
    </location>
</feature>
<evidence type="ECO:0000256" key="4">
    <source>
        <dbReference type="ARBA" id="ARBA00023033"/>
    </source>
</evidence>
<dbReference type="Proteomes" id="UP000637061">
    <property type="component" value="Unassembled WGS sequence"/>
</dbReference>
<dbReference type="InterPro" id="IPR036661">
    <property type="entry name" value="Luciferase-like_sf"/>
</dbReference>
<evidence type="ECO:0000256" key="1">
    <source>
        <dbReference type="ARBA" id="ARBA00022630"/>
    </source>
</evidence>
<keyword evidence="4" id="KW-0503">Monooxygenase</keyword>
<evidence type="ECO:0000256" key="2">
    <source>
        <dbReference type="ARBA" id="ARBA00022643"/>
    </source>
</evidence>
<evidence type="ECO:0000313" key="6">
    <source>
        <dbReference type="EMBL" id="MBI6885052.1"/>
    </source>
</evidence>
<dbReference type="InterPro" id="IPR011251">
    <property type="entry name" value="Luciferase-like_dom"/>
</dbReference>
<proteinExistence type="predicted"/>
<dbReference type="GO" id="GO:0016705">
    <property type="term" value="F:oxidoreductase activity, acting on paired donors, with incorporation or reduction of molecular oxygen"/>
    <property type="evidence" value="ECO:0007669"/>
    <property type="project" value="InterPro"/>
</dbReference>
<keyword evidence="2" id="KW-0288">FMN</keyword>
<dbReference type="PANTHER" id="PTHR30011:SF16">
    <property type="entry name" value="C2H2 FINGER DOMAIN TRANSCRIPTION FACTOR (EUROFUNG)-RELATED"/>
    <property type="match status" value="1"/>
</dbReference>
<evidence type="ECO:0000259" key="5">
    <source>
        <dbReference type="Pfam" id="PF00296"/>
    </source>
</evidence>
<accession>A0A8I1JIJ1</accession>
<dbReference type="InterPro" id="IPR051260">
    <property type="entry name" value="Diverse_substr_monoxygenases"/>
</dbReference>
<name>A0A8I1JIJ1_PSEPU</name>
<gene>
    <name evidence="6" type="ORF">JEU22_14145</name>
</gene>
<organism evidence="6 7">
    <name type="scientific">Pseudomonas putida</name>
    <name type="common">Arthrobacter siderocapsulatus</name>
    <dbReference type="NCBI Taxonomy" id="303"/>
    <lineage>
        <taxon>Bacteria</taxon>
        <taxon>Pseudomonadati</taxon>
        <taxon>Pseudomonadota</taxon>
        <taxon>Gammaproteobacteria</taxon>
        <taxon>Pseudomonadales</taxon>
        <taxon>Pseudomonadaceae</taxon>
        <taxon>Pseudomonas</taxon>
    </lineage>
</organism>
<dbReference type="EMBL" id="JAEHTE010000014">
    <property type="protein sequence ID" value="MBI6885052.1"/>
    <property type="molecule type" value="Genomic_DNA"/>
</dbReference>
<dbReference type="GO" id="GO:0004497">
    <property type="term" value="F:monooxygenase activity"/>
    <property type="evidence" value="ECO:0007669"/>
    <property type="project" value="UniProtKB-KW"/>
</dbReference>
<evidence type="ECO:0000313" key="7">
    <source>
        <dbReference type="Proteomes" id="UP000637061"/>
    </source>
</evidence>